<gene>
    <name evidence="3" type="ORF">ACFQHR_14690</name>
</gene>
<reference evidence="4" key="1">
    <citation type="journal article" date="2019" name="Int. J. Syst. Evol. Microbiol.">
        <title>The Global Catalogue of Microorganisms (GCM) 10K type strain sequencing project: providing services to taxonomists for standard genome sequencing and annotation.</title>
        <authorList>
            <consortium name="The Broad Institute Genomics Platform"/>
            <consortium name="The Broad Institute Genome Sequencing Center for Infectious Disease"/>
            <person name="Wu L."/>
            <person name="Ma J."/>
        </authorList>
    </citation>
    <scope>NUCLEOTIDE SEQUENCE [LARGE SCALE GENOMIC DNA]</scope>
    <source>
        <strain evidence="4">CGMCC 4.7393</strain>
    </source>
</reference>
<keyword evidence="1" id="KW-0732">Signal</keyword>
<sequence>MKTPIVFLLFIVFFFLGGLKTFSQALFNPISFSSKGTDFVYDAATDVEGNMYVVGTMGHYLETRGYINSTTSSTEVSSDASFLAVFDLAGNLKNFKSLRTLGEHFPSVTVDSKGFIYVLGNGKQNSIVVAKFDSELNNLWVKDEGQFSAVYPRQIIADENGNTYITGSTMSSSILGLQLYSGACCKERDFVLKYNTNGQLEWVKAGLGENLISKGSSLAFDHSGDVIQVGSISSSGNYGSFNLNSPNGVKNLLFVKYSPTGEVLQAKSFGGEQGSTEGIDLTLDDEDNVYVAGTFSGKTAFDKIELNTPAPPVNTDTISDAFIAKLEPSGKVAWAKSGAFPSNNSRYLTVAYLKGRIQAGGYITAENNNPLPRITSYDQNGTIIWESNLGQSTPGLVMKILPSSGSVSKVLGYYLESFTAGEHTVKNYGYYDAFCVNLFDASISLHQTFIKGKIFQEESGDCSPNESEKGMEAVVVAAYPGPFYGISDAQGNYAINVDTGSYIVKPVLPQGNGRKITPICYNAAEGKPVNVTAANGGVNNINFGNQVILSPYLEVDLSSNRRRRCMENVTTVSYSNDGFAPAANAKVTVQFPAEVAFKSASLPFTRDAKGNYLFEVGTLQPGQRGVISILDSVSCADPDIRGLTVCTKAWITPVNTYPVLPEWSKADITLAASTAEDEQARFLLQNKGEGNMTDSLSFRVYEDQELLLTGKYQLASGDSTVLRVPTTGRVIRLEADQPEGHPIKTMASANLEIRSRNNGIPAPAMMALPPDDPELEVSESCLPIIDSYDPNDKQVVPVGLTSEFYTPTNTPLRYTVRFQNTGTDVAYRVVVVDTLSVDLDMATFQVGAVSHPYVLSVSGKEKPVLTFTFNNIMLPDSAADQAGSNGFIQFSVRPKADLPEKHLIENLADIFFDYNEPVRTNTIQNRIYDMPPVLSDRKLSAKNVVVSPSISSFTPTQSRAGQQVIITGKNFAVNATANKVYFNGVAAQVQSASAEELKVTVPANAFTGKIKVVTPDGAVHSSSDYIIFQPPTISSLSVLEAKPGSMVTITGTHFSSVAQEDTVYFNGVQARVTEATKTQLMVEVPATATKGKILIKSLGGQVEAAQEFMVWHRPVITNFNPDKGKTDVTVTLQGSNFAEATNRNTVTFGTSAAQVIAATANSLTVKVPANAQSGKIQVQTPGGTAQTAIDFTFIPAPVITSFSPNSGSAGTLVTITGQNFGADGQADAVFFNGEPTAVLEATPTTLVVKAPKGVSTGAVKIEGAGGEATGDEFAVLDLSKEDAIAVFPNPSRGEITVNWYKANYTVQQVEVYDAIGKTLLVQKGEPVPGDEVKLSLSHFGPGIYTVRVQTSNGAVVKRIMVL</sequence>
<dbReference type="Pfam" id="PF24595">
    <property type="entry name" value="DUF7619"/>
    <property type="match status" value="1"/>
</dbReference>
<dbReference type="CDD" id="cd00603">
    <property type="entry name" value="IPT_PCSR"/>
    <property type="match status" value="1"/>
</dbReference>
<dbReference type="InterPro" id="IPR002909">
    <property type="entry name" value="IPT_dom"/>
</dbReference>
<feature type="domain" description="IPT/TIG" evidence="2">
    <location>
        <begin position="1030"/>
        <end position="1109"/>
    </location>
</feature>
<dbReference type="Gene3D" id="2.120.10.30">
    <property type="entry name" value="TolB, C-terminal domain"/>
    <property type="match status" value="1"/>
</dbReference>
<evidence type="ECO:0000259" key="2">
    <source>
        <dbReference type="SMART" id="SM00429"/>
    </source>
</evidence>
<dbReference type="InterPro" id="IPR026444">
    <property type="entry name" value="Secre_tail"/>
</dbReference>
<keyword evidence="4" id="KW-1185">Reference proteome</keyword>
<dbReference type="EMBL" id="JBHSYQ010000008">
    <property type="protein sequence ID" value="MFC6998882.1"/>
    <property type="molecule type" value="Genomic_DNA"/>
</dbReference>
<evidence type="ECO:0000313" key="4">
    <source>
        <dbReference type="Proteomes" id="UP001596405"/>
    </source>
</evidence>
<protein>
    <submittedName>
        <fullName evidence="3">IPT/TIG domain-containing protein</fullName>
    </submittedName>
</protein>
<dbReference type="Pfam" id="PF01833">
    <property type="entry name" value="TIG"/>
    <property type="match status" value="4"/>
</dbReference>
<dbReference type="Gene3D" id="2.60.40.10">
    <property type="entry name" value="Immunoglobulins"/>
    <property type="match status" value="4"/>
</dbReference>
<feature type="domain" description="IPT/TIG" evidence="2">
    <location>
        <begin position="947"/>
        <end position="1028"/>
    </location>
</feature>
<dbReference type="InterPro" id="IPR013783">
    <property type="entry name" value="Ig-like_fold"/>
</dbReference>
<dbReference type="RefSeq" id="WP_066625117.1">
    <property type="nucleotide sequence ID" value="NZ_JBHSYQ010000008.1"/>
</dbReference>
<dbReference type="InterPro" id="IPR014756">
    <property type="entry name" value="Ig_E-set"/>
</dbReference>
<dbReference type="SUPFAM" id="SSF101898">
    <property type="entry name" value="NHL repeat"/>
    <property type="match status" value="1"/>
</dbReference>
<evidence type="ECO:0000256" key="1">
    <source>
        <dbReference type="ARBA" id="ARBA00022729"/>
    </source>
</evidence>
<organism evidence="3 4">
    <name type="scientific">Rufibacter roseus</name>
    <dbReference type="NCBI Taxonomy" id="1567108"/>
    <lineage>
        <taxon>Bacteria</taxon>
        <taxon>Pseudomonadati</taxon>
        <taxon>Bacteroidota</taxon>
        <taxon>Cytophagia</taxon>
        <taxon>Cytophagales</taxon>
        <taxon>Hymenobacteraceae</taxon>
        <taxon>Rufibacter</taxon>
    </lineage>
</organism>
<dbReference type="NCBIfam" id="TIGR04183">
    <property type="entry name" value="Por_Secre_tail"/>
    <property type="match status" value="1"/>
</dbReference>
<feature type="domain" description="IPT/TIG" evidence="2">
    <location>
        <begin position="1113"/>
        <end position="1194"/>
    </location>
</feature>
<name>A0ABW2DM05_9BACT</name>
<accession>A0ABW2DM05</accession>
<feature type="domain" description="IPT/TIG" evidence="2">
    <location>
        <begin position="1196"/>
        <end position="1281"/>
    </location>
</feature>
<dbReference type="InterPro" id="IPR011042">
    <property type="entry name" value="6-blade_b-propeller_TolB-like"/>
</dbReference>
<dbReference type="InterPro" id="IPR052387">
    <property type="entry name" value="Fibrocystin"/>
</dbReference>
<evidence type="ECO:0000313" key="3">
    <source>
        <dbReference type="EMBL" id="MFC6998882.1"/>
    </source>
</evidence>
<dbReference type="PANTHER" id="PTHR46769">
    <property type="entry name" value="POLYCYSTIC KIDNEY AND HEPATIC DISEASE 1 (AUTOSOMAL RECESSIVE)-LIKE 1"/>
    <property type="match status" value="1"/>
</dbReference>
<dbReference type="InterPro" id="IPR055353">
    <property type="entry name" value="DUF7619"/>
</dbReference>
<dbReference type="Pfam" id="PF18962">
    <property type="entry name" value="Por_Secre_tail"/>
    <property type="match status" value="1"/>
</dbReference>
<dbReference type="SUPFAM" id="SSF81296">
    <property type="entry name" value="E set domains"/>
    <property type="match status" value="4"/>
</dbReference>
<dbReference type="SMART" id="SM00429">
    <property type="entry name" value="IPT"/>
    <property type="match status" value="4"/>
</dbReference>
<comment type="caution">
    <text evidence="3">The sequence shown here is derived from an EMBL/GenBank/DDBJ whole genome shotgun (WGS) entry which is preliminary data.</text>
</comment>
<dbReference type="PANTHER" id="PTHR46769:SF2">
    <property type="entry name" value="FIBROCYSTIN-L ISOFORM 2 PRECURSOR-RELATED"/>
    <property type="match status" value="1"/>
</dbReference>
<dbReference type="Proteomes" id="UP001596405">
    <property type="component" value="Unassembled WGS sequence"/>
</dbReference>
<proteinExistence type="predicted"/>